<accession>A0A1H0ACE6</accession>
<dbReference type="CDD" id="cd08475">
    <property type="entry name" value="PBP2_CrgA_like_6"/>
    <property type="match status" value="1"/>
</dbReference>
<dbReference type="InterPro" id="IPR036388">
    <property type="entry name" value="WH-like_DNA-bd_sf"/>
</dbReference>
<dbReference type="PANTHER" id="PTHR30537">
    <property type="entry name" value="HTH-TYPE TRANSCRIPTIONAL REGULATOR"/>
    <property type="match status" value="1"/>
</dbReference>
<dbReference type="InterPro" id="IPR000847">
    <property type="entry name" value="LysR_HTH_N"/>
</dbReference>
<keyword evidence="9" id="KW-1185">Reference proteome</keyword>
<dbReference type="Pfam" id="PF00126">
    <property type="entry name" value="HTH_1"/>
    <property type="match status" value="1"/>
</dbReference>
<evidence type="ECO:0000256" key="1">
    <source>
        <dbReference type="ARBA" id="ARBA00009437"/>
    </source>
</evidence>
<evidence type="ECO:0000313" key="9">
    <source>
        <dbReference type="Proteomes" id="UP000748067"/>
    </source>
</evidence>
<dbReference type="OrthoDB" id="9110639at2"/>
<protein>
    <submittedName>
        <fullName evidence="7">DNA-binding transcriptional regulator, LysR family</fullName>
    </submittedName>
    <submittedName>
        <fullName evidence="6">HTH-type transcriptional regulator DmlR</fullName>
    </submittedName>
</protein>
<evidence type="ECO:0000259" key="5">
    <source>
        <dbReference type="PROSITE" id="PS50931"/>
    </source>
</evidence>
<sequence>MFSSERLKGIDVFVCVAKYGSFAAGAEKMHLTASAVSKSIARLEKRLGARLFQRTTRTLALTDAGTAFLRTCAAVLADLEEAERSLQAESTEPRGRVRIDLPGSFGRTQVLPILLPWMKAHPLLVPHITFSDGLIDPFQAGVDIVVRIGNADAWPQTVGHRRLTRERHVFCASPAYLARHGTPLSEHDLEHHQCITYGWVDGRISPWQYTREQGETLRWHFAPQLVVGNGDGLVMAALAGCGIVQLPSWLIEQPLQAGTLVEVLPHLAIEGFEINLGWVKSRQTQPKVRVVLEALAAGLSGLK</sequence>
<gene>
    <name evidence="6" type="primary">dmlR_13</name>
    <name evidence="6" type="ORF">PSAN_41510</name>
    <name evidence="7" type="ORF">SAMN04490179_3599</name>
</gene>
<reference evidence="6 9" key="1">
    <citation type="submission" date="2015-01" db="EMBL/GenBank/DDBJ databases">
        <title>Genome Sequence of Pseudomonas antarctica CMS 35.</title>
        <authorList>
            <person name="Voget S."/>
            <person name="Chow J."/>
            <person name="Daniel R."/>
            <person name="Streit W."/>
        </authorList>
    </citation>
    <scope>NUCLEOTIDE SEQUENCE [LARGE SCALE GENOMIC DNA]</scope>
    <source>
        <strain evidence="6 9">CMS 35</strain>
    </source>
</reference>
<dbReference type="PRINTS" id="PR00039">
    <property type="entry name" value="HTHLYSR"/>
</dbReference>
<evidence type="ECO:0000256" key="4">
    <source>
        <dbReference type="ARBA" id="ARBA00023163"/>
    </source>
</evidence>
<dbReference type="InterPro" id="IPR005119">
    <property type="entry name" value="LysR_subst-bd"/>
</dbReference>
<keyword evidence="4" id="KW-0804">Transcription</keyword>
<evidence type="ECO:0000313" key="8">
    <source>
        <dbReference type="Proteomes" id="UP000182470"/>
    </source>
</evidence>
<feature type="domain" description="HTH lysR-type" evidence="5">
    <location>
        <begin position="5"/>
        <end position="62"/>
    </location>
</feature>
<dbReference type="PROSITE" id="PS50931">
    <property type="entry name" value="HTH_LYSR"/>
    <property type="match status" value="1"/>
</dbReference>
<organism evidence="7 8">
    <name type="scientific">Pseudomonas antarctica</name>
    <dbReference type="NCBI Taxonomy" id="219572"/>
    <lineage>
        <taxon>Bacteria</taxon>
        <taxon>Pseudomonadati</taxon>
        <taxon>Pseudomonadota</taxon>
        <taxon>Gammaproteobacteria</taxon>
        <taxon>Pseudomonadales</taxon>
        <taxon>Pseudomonadaceae</taxon>
        <taxon>Pseudomonas</taxon>
    </lineage>
</organism>
<dbReference type="GO" id="GO:0003700">
    <property type="term" value="F:DNA-binding transcription factor activity"/>
    <property type="evidence" value="ECO:0007669"/>
    <property type="project" value="InterPro"/>
</dbReference>
<reference evidence="7 8" key="2">
    <citation type="submission" date="2016-10" db="EMBL/GenBank/DDBJ databases">
        <authorList>
            <person name="de Groot N.N."/>
        </authorList>
    </citation>
    <scope>NUCLEOTIDE SEQUENCE [LARGE SCALE GENOMIC DNA]</scope>
    <source>
        <strain evidence="7 8">BS2772</strain>
    </source>
</reference>
<dbReference type="Pfam" id="PF03466">
    <property type="entry name" value="LysR_substrate"/>
    <property type="match status" value="1"/>
</dbReference>
<dbReference type="SUPFAM" id="SSF46785">
    <property type="entry name" value="Winged helix' DNA-binding domain"/>
    <property type="match status" value="1"/>
</dbReference>
<dbReference type="PANTHER" id="PTHR30537:SF5">
    <property type="entry name" value="HTH-TYPE TRANSCRIPTIONAL ACTIVATOR TTDR-RELATED"/>
    <property type="match status" value="1"/>
</dbReference>
<dbReference type="EMBL" id="LT629704">
    <property type="protein sequence ID" value="SDN31087.1"/>
    <property type="molecule type" value="Genomic_DNA"/>
</dbReference>
<evidence type="ECO:0000256" key="2">
    <source>
        <dbReference type="ARBA" id="ARBA00023015"/>
    </source>
</evidence>
<keyword evidence="3 7" id="KW-0238">DNA-binding</keyword>
<dbReference type="EMBL" id="JXDI01000002">
    <property type="protein sequence ID" value="KAF2407223.1"/>
    <property type="molecule type" value="Genomic_DNA"/>
</dbReference>
<evidence type="ECO:0000313" key="6">
    <source>
        <dbReference type="EMBL" id="KAF2407223.1"/>
    </source>
</evidence>
<dbReference type="Proteomes" id="UP000748067">
    <property type="component" value="Unassembled WGS sequence"/>
</dbReference>
<name>A0A1H0ACE6_9PSED</name>
<dbReference type="Gene3D" id="1.10.10.10">
    <property type="entry name" value="Winged helix-like DNA-binding domain superfamily/Winged helix DNA-binding domain"/>
    <property type="match status" value="1"/>
</dbReference>
<dbReference type="GO" id="GO:0003677">
    <property type="term" value="F:DNA binding"/>
    <property type="evidence" value="ECO:0007669"/>
    <property type="project" value="UniProtKB-KW"/>
</dbReference>
<evidence type="ECO:0000256" key="3">
    <source>
        <dbReference type="ARBA" id="ARBA00023125"/>
    </source>
</evidence>
<dbReference type="Gene3D" id="3.40.190.290">
    <property type="match status" value="1"/>
</dbReference>
<dbReference type="SUPFAM" id="SSF53850">
    <property type="entry name" value="Periplasmic binding protein-like II"/>
    <property type="match status" value="1"/>
</dbReference>
<dbReference type="RefSeq" id="WP_083358288.1">
    <property type="nucleotide sequence ID" value="NZ_JXDI01000002.1"/>
</dbReference>
<keyword evidence="2" id="KW-0805">Transcription regulation</keyword>
<dbReference type="InterPro" id="IPR036390">
    <property type="entry name" value="WH_DNA-bd_sf"/>
</dbReference>
<dbReference type="Proteomes" id="UP000182470">
    <property type="component" value="Chromosome I"/>
</dbReference>
<evidence type="ECO:0000313" key="7">
    <source>
        <dbReference type="EMBL" id="SDN31087.1"/>
    </source>
</evidence>
<comment type="similarity">
    <text evidence="1">Belongs to the LysR transcriptional regulatory family.</text>
</comment>
<proteinExistence type="inferred from homology"/>
<dbReference type="AlphaFoldDB" id="A0A1H0ACE6"/>
<dbReference type="FunFam" id="1.10.10.10:FF:000001">
    <property type="entry name" value="LysR family transcriptional regulator"/>
    <property type="match status" value="1"/>
</dbReference>
<dbReference type="InterPro" id="IPR058163">
    <property type="entry name" value="LysR-type_TF_proteobact-type"/>
</dbReference>